<dbReference type="Pfam" id="PF02458">
    <property type="entry name" value="Transferase"/>
    <property type="match status" value="2"/>
</dbReference>
<dbReference type="OrthoDB" id="1862401at2759"/>
<keyword evidence="2" id="KW-0012">Acyltransferase</keyword>
<dbReference type="RefSeq" id="XP_020094085.1">
    <property type="nucleotide sequence ID" value="XM_020238496.1"/>
</dbReference>
<dbReference type="Gene3D" id="3.30.559.10">
    <property type="entry name" value="Chloramphenicol acetyltransferase-like domain"/>
    <property type="match status" value="2"/>
</dbReference>
<dbReference type="GeneID" id="109714082"/>
<dbReference type="Proteomes" id="UP000515123">
    <property type="component" value="Linkage group 8"/>
</dbReference>
<dbReference type="GO" id="GO:0016747">
    <property type="term" value="F:acyltransferase activity, transferring groups other than amino-acyl groups"/>
    <property type="evidence" value="ECO:0007669"/>
    <property type="project" value="UniProtKB-ARBA"/>
</dbReference>
<sequence>MAPLHKLKVLEQCRIFPTPPPSASRPSSLPLTFFDLVFVNFHPVQRLFFYELPALSVSDFLVSELPNLKRSLSLTLHHFYPLAGTLTRDEIAYSEGDFVQLTVAASADDFRDMVGDHPRCVRRFHPLVPELNSHQGDKGPRRDVLAVQVTIFPGAGVSVGTALHHAAADGASYVHFMKSWAAAHATGSTPTPPPLFDRGAVRDPRGLRAAFAKEAAALEGDGRMQAWDVARGGADAVRATFAFGRARLGALAAAPRAPPGASPYALACGFAWAGVARARGRASGAERLRFGFVTGCRARQGMRGWVRRVYECAGERAVTVAGSPKLGVYGVDFGWGPPAKVEIVSAERTGALALAESRNGDGGIEVGVVLPRREMDVFVSFFASQLGHL</sequence>
<organism evidence="3 4">
    <name type="scientific">Ananas comosus</name>
    <name type="common">Pineapple</name>
    <name type="synonym">Ananas ananas</name>
    <dbReference type="NCBI Taxonomy" id="4615"/>
    <lineage>
        <taxon>Eukaryota</taxon>
        <taxon>Viridiplantae</taxon>
        <taxon>Streptophyta</taxon>
        <taxon>Embryophyta</taxon>
        <taxon>Tracheophyta</taxon>
        <taxon>Spermatophyta</taxon>
        <taxon>Magnoliopsida</taxon>
        <taxon>Liliopsida</taxon>
        <taxon>Poales</taxon>
        <taxon>Bromeliaceae</taxon>
        <taxon>Bromelioideae</taxon>
        <taxon>Ananas</taxon>
    </lineage>
</organism>
<accession>A0A6P5FLQ4</accession>
<keyword evidence="1" id="KW-0808">Transferase</keyword>
<reference evidence="4" key="2">
    <citation type="submission" date="2025-08" db="UniProtKB">
        <authorList>
            <consortium name="RefSeq"/>
        </authorList>
    </citation>
    <scope>IDENTIFICATION</scope>
    <source>
        <tissue evidence="4">Leaf</tissue>
    </source>
</reference>
<protein>
    <submittedName>
        <fullName evidence="4">BAHD acyltransferase At3g29680-like</fullName>
    </submittedName>
</protein>
<dbReference type="InterPro" id="IPR023213">
    <property type="entry name" value="CAT-like_dom_sf"/>
</dbReference>
<evidence type="ECO:0000256" key="1">
    <source>
        <dbReference type="ARBA" id="ARBA00022679"/>
    </source>
</evidence>
<dbReference type="InterPro" id="IPR051504">
    <property type="entry name" value="Plant_metabolite_acyltrans"/>
</dbReference>
<keyword evidence="3" id="KW-1185">Reference proteome</keyword>
<evidence type="ECO:0000313" key="3">
    <source>
        <dbReference type="Proteomes" id="UP000515123"/>
    </source>
</evidence>
<proteinExistence type="predicted"/>
<name>A0A6P5FLQ4_ANACO</name>
<evidence type="ECO:0000256" key="2">
    <source>
        <dbReference type="ARBA" id="ARBA00023315"/>
    </source>
</evidence>
<reference evidence="3" key="1">
    <citation type="journal article" date="2015" name="Nat. Genet.">
        <title>The pineapple genome and the evolution of CAM photosynthesis.</title>
        <authorList>
            <person name="Ming R."/>
            <person name="VanBuren R."/>
            <person name="Wai C.M."/>
            <person name="Tang H."/>
            <person name="Schatz M.C."/>
            <person name="Bowers J.E."/>
            <person name="Lyons E."/>
            <person name="Wang M.L."/>
            <person name="Chen J."/>
            <person name="Biggers E."/>
            <person name="Zhang J."/>
            <person name="Huang L."/>
            <person name="Zhang L."/>
            <person name="Miao W."/>
            <person name="Zhang J."/>
            <person name="Ye Z."/>
            <person name="Miao C."/>
            <person name="Lin Z."/>
            <person name="Wang H."/>
            <person name="Zhou H."/>
            <person name="Yim W.C."/>
            <person name="Priest H.D."/>
            <person name="Zheng C."/>
            <person name="Woodhouse M."/>
            <person name="Edger P.P."/>
            <person name="Guyot R."/>
            <person name="Guo H.B."/>
            <person name="Guo H."/>
            <person name="Zheng G."/>
            <person name="Singh R."/>
            <person name="Sharma A."/>
            <person name="Min X."/>
            <person name="Zheng Y."/>
            <person name="Lee H."/>
            <person name="Gurtowski J."/>
            <person name="Sedlazeck F.J."/>
            <person name="Harkess A."/>
            <person name="McKain M.R."/>
            <person name="Liao Z."/>
            <person name="Fang J."/>
            <person name="Liu J."/>
            <person name="Zhang X."/>
            <person name="Zhang Q."/>
            <person name="Hu W."/>
            <person name="Qin Y."/>
            <person name="Wang K."/>
            <person name="Chen L.Y."/>
            <person name="Shirley N."/>
            <person name="Lin Y.R."/>
            <person name="Liu L.Y."/>
            <person name="Hernandez A.G."/>
            <person name="Wright C.L."/>
            <person name="Bulone V."/>
            <person name="Tuskan G.A."/>
            <person name="Heath K."/>
            <person name="Zee F."/>
            <person name="Moore P.H."/>
            <person name="Sunkar R."/>
            <person name="Leebens-Mack J.H."/>
            <person name="Mockler T."/>
            <person name="Bennetzen J.L."/>
            <person name="Freeling M."/>
            <person name="Sankoff D."/>
            <person name="Paterson A.H."/>
            <person name="Zhu X."/>
            <person name="Yang X."/>
            <person name="Smith J.A."/>
            <person name="Cushman J.C."/>
            <person name="Paull R.E."/>
            <person name="Yu Q."/>
        </authorList>
    </citation>
    <scope>NUCLEOTIDE SEQUENCE [LARGE SCALE GENOMIC DNA]</scope>
    <source>
        <strain evidence="3">cv. F153</strain>
    </source>
</reference>
<dbReference type="AlphaFoldDB" id="A0A6P5FLQ4"/>
<evidence type="ECO:0000313" key="4">
    <source>
        <dbReference type="RefSeq" id="XP_020094085.1"/>
    </source>
</evidence>
<dbReference type="PANTHER" id="PTHR31625">
    <property type="match status" value="1"/>
</dbReference>
<gene>
    <name evidence="4" type="primary">LOC109714082</name>
</gene>